<accession>A0A6J5C737</accession>
<feature type="transmembrane region" description="Helical" evidence="1">
    <location>
        <begin position="12"/>
        <end position="32"/>
    </location>
</feature>
<keyword evidence="1" id="KW-0472">Membrane</keyword>
<evidence type="ECO:0000313" key="2">
    <source>
        <dbReference type="EMBL" id="CAB3727972.1"/>
    </source>
</evidence>
<name>A0A6J5C737_9BURK</name>
<dbReference type="Proteomes" id="UP000494249">
    <property type="component" value="Unassembled WGS sequence"/>
</dbReference>
<keyword evidence="1" id="KW-0812">Transmembrane</keyword>
<proteinExistence type="predicted"/>
<sequence length="36" mass="3981">MGNAVTFVRENWMLLAVPACAALAGYMLGRLLRSRK</sequence>
<keyword evidence="1" id="KW-1133">Transmembrane helix</keyword>
<dbReference type="AlphaFoldDB" id="A0A6J5C737"/>
<evidence type="ECO:0000313" key="3">
    <source>
        <dbReference type="Proteomes" id="UP000494249"/>
    </source>
</evidence>
<gene>
    <name evidence="2" type="ORF">LMG22037_05327</name>
</gene>
<organism evidence="2 3">
    <name type="scientific">Paraburkholderia phenoliruptrix</name>
    <dbReference type="NCBI Taxonomy" id="252970"/>
    <lineage>
        <taxon>Bacteria</taxon>
        <taxon>Pseudomonadati</taxon>
        <taxon>Pseudomonadota</taxon>
        <taxon>Betaproteobacteria</taxon>
        <taxon>Burkholderiales</taxon>
        <taxon>Burkholderiaceae</taxon>
        <taxon>Paraburkholderia</taxon>
    </lineage>
</organism>
<reference evidence="2 3" key="1">
    <citation type="submission" date="2020-04" db="EMBL/GenBank/DDBJ databases">
        <authorList>
            <person name="De Canck E."/>
        </authorList>
    </citation>
    <scope>NUCLEOTIDE SEQUENCE [LARGE SCALE GENOMIC DNA]</scope>
    <source>
        <strain evidence="2 3">LMG 22037</strain>
    </source>
</reference>
<dbReference type="EMBL" id="CADIKB010000037">
    <property type="protein sequence ID" value="CAB3727972.1"/>
    <property type="molecule type" value="Genomic_DNA"/>
</dbReference>
<evidence type="ECO:0000256" key="1">
    <source>
        <dbReference type="SAM" id="Phobius"/>
    </source>
</evidence>
<protein>
    <submittedName>
        <fullName evidence="2">Uncharacterized protein</fullName>
    </submittedName>
</protein>